<reference evidence="2 3" key="1">
    <citation type="journal article" date="2019" name="Plant Biotechnol. J.">
        <title>The red bayberry genome and genetic basis of sex determination.</title>
        <authorList>
            <person name="Jia H.M."/>
            <person name="Jia H.J."/>
            <person name="Cai Q.L."/>
            <person name="Wang Y."/>
            <person name="Zhao H.B."/>
            <person name="Yang W.F."/>
            <person name="Wang G.Y."/>
            <person name="Li Y.H."/>
            <person name="Zhan D.L."/>
            <person name="Shen Y.T."/>
            <person name="Niu Q.F."/>
            <person name="Chang L."/>
            <person name="Qiu J."/>
            <person name="Zhao L."/>
            <person name="Xie H.B."/>
            <person name="Fu W.Y."/>
            <person name="Jin J."/>
            <person name="Li X.W."/>
            <person name="Jiao Y."/>
            <person name="Zhou C.C."/>
            <person name="Tu T."/>
            <person name="Chai C.Y."/>
            <person name="Gao J.L."/>
            <person name="Fan L.J."/>
            <person name="van de Weg E."/>
            <person name="Wang J.Y."/>
            <person name="Gao Z.S."/>
        </authorList>
    </citation>
    <scope>NUCLEOTIDE SEQUENCE [LARGE SCALE GENOMIC DNA]</scope>
    <source>
        <tissue evidence="2">Leaves</tissue>
    </source>
</reference>
<gene>
    <name evidence="2" type="ORF">CJ030_MR4G010934</name>
</gene>
<organism evidence="2 3">
    <name type="scientific">Morella rubra</name>
    <name type="common">Chinese bayberry</name>
    <dbReference type="NCBI Taxonomy" id="262757"/>
    <lineage>
        <taxon>Eukaryota</taxon>
        <taxon>Viridiplantae</taxon>
        <taxon>Streptophyta</taxon>
        <taxon>Embryophyta</taxon>
        <taxon>Tracheophyta</taxon>
        <taxon>Spermatophyta</taxon>
        <taxon>Magnoliopsida</taxon>
        <taxon>eudicotyledons</taxon>
        <taxon>Gunneridae</taxon>
        <taxon>Pentapetalae</taxon>
        <taxon>rosids</taxon>
        <taxon>fabids</taxon>
        <taxon>Fagales</taxon>
        <taxon>Myricaceae</taxon>
        <taxon>Morella</taxon>
    </lineage>
</organism>
<dbReference type="AlphaFoldDB" id="A0A6A1VSA6"/>
<sequence>MENLPDRGRDQEEKKTHLLHQRQSHFDPDSSDFQEFFEAQGWSNFISLKYDSFSYLVKQSYANFHFDMSETASWFVKGKELDLSVNGLRVVTLPPNSRNEDDEWVKKAVAKPSQEIHEEKAEEEEAKEEDPKKVEAMAEDRLVEDDILVPASPRTPHTLATGRSISSRSHATRLALLEASVSNLRDQLFSIHIDLWIGLEDIKSLLESHTTKFALSIREARLT</sequence>
<name>A0A6A1VSA6_9ROSI</name>
<accession>A0A6A1VSA6</accession>
<feature type="compositionally biased region" description="Basic and acidic residues" evidence="1">
    <location>
        <begin position="1"/>
        <end position="16"/>
    </location>
</feature>
<evidence type="ECO:0000313" key="2">
    <source>
        <dbReference type="EMBL" id="KAB1215852.1"/>
    </source>
</evidence>
<comment type="caution">
    <text evidence="2">The sequence shown here is derived from an EMBL/GenBank/DDBJ whole genome shotgun (WGS) entry which is preliminary data.</text>
</comment>
<evidence type="ECO:0000313" key="3">
    <source>
        <dbReference type="Proteomes" id="UP000516437"/>
    </source>
</evidence>
<proteinExistence type="predicted"/>
<dbReference type="EMBL" id="RXIC02000022">
    <property type="protein sequence ID" value="KAB1215852.1"/>
    <property type="molecule type" value="Genomic_DNA"/>
</dbReference>
<dbReference type="Proteomes" id="UP000516437">
    <property type="component" value="Chromosome 4"/>
</dbReference>
<feature type="region of interest" description="Disordered" evidence="1">
    <location>
        <begin position="110"/>
        <end position="132"/>
    </location>
</feature>
<evidence type="ECO:0000256" key="1">
    <source>
        <dbReference type="SAM" id="MobiDB-lite"/>
    </source>
</evidence>
<feature type="region of interest" description="Disordered" evidence="1">
    <location>
        <begin position="1"/>
        <end position="27"/>
    </location>
</feature>
<keyword evidence="3" id="KW-1185">Reference proteome</keyword>
<protein>
    <submittedName>
        <fullName evidence="2">Uncharacterized protein</fullName>
    </submittedName>
</protein>